<feature type="transmembrane region" description="Helical" evidence="13">
    <location>
        <begin position="56"/>
        <end position="76"/>
    </location>
</feature>
<comment type="catalytic activity">
    <reaction evidence="2 12">
        <text>glutathione + H2O = L-cysteinylglycine + L-glutamate</text>
        <dbReference type="Rhea" id="RHEA:28807"/>
        <dbReference type="ChEBI" id="CHEBI:15377"/>
        <dbReference type="ChEBI" id="CHEBI:29985"/>
        <dbReference type="ChEBI" id="CHEBI:57925"/>
        <dbReference type="ChEBI" id="CHEBI:61694"/>
        <dbReference type="EC" id="3.4.19.13"/>
    </reaction>
</comment>
<organism evidence="14 15">
    <name type="scientific">Clathrus columnatus</name>
    <dbReference type="NCBI Taxonomy" id="1419009"/>
    <lineage>
        <taxon>Eukaryota</taxon>
        <taxon>Fungi</taxon>
        <taxon>Dikarya</taxon>
        <taxon>Basidiomycota</taxon>
        <taxon>Agaricomycotina</taxon>
        <taxon>Agaricomycetes</taxon>
        <taxon>Phallomycetidae</taxon>
        <taxon>Phallales</taxon>
        <taxon>Clathraceae</taxon>
        <taxon>Clathrus</taxon>
    </lineage>
</organism>
<comment type="catalytic activity">
    <reaction evidence="1 12">
        <text>an S-substituted glutathione + H2O = an S-substituted L-cysteinylglycine + L-glutamate</text>
        <dbReference type="Rhea" id="RHEA:59468"/>
        <dbReference type="ChEBI" id="CHEBI:15377"/>
        <dbReference type="ChEBI" id="CHEBI:29985"/>
        <dbReference type="ChEBI" id="CHEBI:90779"/>
        <dbReference type="ChEBI" id="CHEBI:143103"/>
        <dbReference type="EC" id="3.4.19.13"/>
    </reaction>
</comment>
<keyword evidence="7" id="KW-0325">Glycoprotein</keyword>
<dbReference type="Proteomes" id="UP001050691">
    <property type="component" value="Unassembled WGS sequence"/>
</dbReference>
<dbReference type="GO" id="GO:0000324">
    <property type="term" value="C:fungal-type vacuole"/>
    <property type="evidence" value="ECO:0007669"/>
    <property type="project" value="TreeGrafter"/>
</dbReference>
<feature type="binding site" evidence="11">
    <location>
        <position position="507"/>
    </location>
    <ligand>
        <name>L-glutamate</name>
        <dbReference type="ChEBI" id="CHEBI:29985"/>
    </ligand>
</feature>
<comment type="pathway">
    <text evidence="12">Sulfur metabolism; glutathione metabolism.</text>
</comment>
<comment type="caution">
    <text evidence="14">The sequence shown here is derived from an EMBL/GenBank/DDBJ whole genome shotgun (WGS) entry which is preliminary data.</text>
</comment>
<dbReference type="GO" id="GO:0006751">
    <property type="term" value="P:glutathione catabolic process"/>
    <property type="evidence" value="ECO:0007669"/>
    <property type="project" value="UniProtKB-UniRule"/>
</dbReference>
<evidence type="ECO:0000256" key="8">
    <source>
        <dbReference type="ARBA" id="ARBA00023315"/>
    </source>
</evidence>
<dbReference type="GO" id="GO:0036374">
    <property type="term" value="F:glutathione hydrolase activity"/>
    <property type="evidence" value="ECO:0007669"/>
    <property type="project" value="UniProtKB-UniRule"/>
</dbReference>
<evidence type="ECO:0000313" key="15">
    <source>
        <dbReference type="Proteomes" id="UP001050691"/>
    </source>
</evidence>
<evidence type="ECO:0000256" key="1">
    <source>
        <dbReference type="ARBA" id="ARBA00001049"/>
    </source>
</evidence>
<evidence type="ECO:0000256" key="11">
    <source>
        <dbReference type="PIRSR" id="PIRSR600101-2"/>
    </source>
</evidence>
<evidence type="ECO:0000256" key="10">
    <source>
        <dbReference type="PIRSR" id="PIRSR600101-1"/>
    </source>
</evidence>
<evidence type="ECO:0000256" key="2">
    <source>
        <dbReference type="ARBA" id="ARBA00001089"/>
    </source>
</evidence>
<evidence type="ECO:0000256" key="9">
    <source>
        <dbReference type="ARBA" id="ARBA00047417"/>
    </source>
</evidence>
<keyword evidence="8 12" id="KW-0012">Acyltransferase</keyword>
<evidence type="ECO:0000256" key="12">
    <source>
        <dbReference type="RuleBase" id="RU368068"/>
    </source>
</evidence>
<keyword evidence="5 12" id="KW-0808">Transferase</keyword>
<dbReference type="PRINTS" id="PR01210">
    <property type="entry name" value="GGTRANSPTASE"/>
</dbReference>
<dbReference type="InterPro" id="IPR043138">
    <property type="entry name" value="GGT_lsub"/>
</dbReference>
<evidence type="ECO:0000256" key="13">
    <source>
        <dbReference type="SAM" id="Phobius"/>
    </source>
</evidence>
<dbReference type="EC" id="3.4.19.13" evidence="12"/>
<accession>A0AAV4ZYA9</accession>
<sequence>MSLKEELPLLADDELVKGDSERTDLALPRWTTSETTPDTSFTIPLSQYSNIKRSRVWKRFAVIAAFVLSISAFFIWDKVNERGWMFCVTSSATRNMPARPTLPGWPAKSNPAYLIRATRGAVATENKLCSDIGVDVLKDGGNALDAGIAAVLCTGTVNMFSSGIGGGGFMTIRLPPTLDNPHSEGWTVDFRETAPAAANSTMFRDNPDSSRFGGLSVGVPGELRGLAEAHRRWGKLSWKRLVTPSAKLAAGWEIFEQLMLGNPDWKAIFAPQGKLLMQGDLIHRTNYSRTLYQIAEHGAEAFYSGPILDAMLHKINQTGGVLTEDDFASYGVLVEPALKGSFKSRTVYTSHAPTSGPVLLLMLNLLEKFDDSMDNPLFLHRFIETLKFGFAARTRIADPAFLNDTHLIDEVSTKAYASEIFSNITDDTTHPPEYYNPIFDMPSDHGTVRQAFLLARNSLTSLPKQSHTSVVDSSGMAVSITSTVNLVFGSQVMDPITGVILNDELDDFSTPGVPNGFGLWPSPYNYPAPGKRPLSSTAPTIVEHRDGSLYLVLGGSGGSKIFGAVAHVILGADDVLLKHEQGNKADWIDVSQAVEAPRAHDQLYPLATEVDSTFDQVSLDVLISKGHNITVSDINRVAAVVQAILVKDGQIFEHESVDLGSER</sequence>
<dbReference type="InterPro" id="IPR000101">
    <property type="entry name" value="GGT_peptidase"/>
</dbReference>
<dbReference type="Gene3D" id="3.60.20.40">
    <property type="match status" value="1"/>
</dbReference>
<dbReference type="Gene3D" id="1.10.246.130">
    <property type="match status" value="1"/>
</dbReference>
<keyword evidence="15" id="KW-1185">Reference proteome</keyword>
<evidence type="ECO:0000256" key="3">
    <source>
        <dbReference type="ARBA" id="ARBA00009381"/>
    </source>
</evidence>
<keyword evidence="13" id="KW-0472">Membrane</keyword>
<dbReference type="FunFam" id="1.10.246.130:FF:000005">
    <property type="entry name" value="Gamma-glutamyltranspeptidase 1, putative"/>
    <property type="match status" value="1"/>
</dbReference>
<dbReference type="EMBL" id="BPWL01000001">
    <property type="protein sequence ID" value="GJJ06187.1"/>
    <property type="molecule type" value="Genomic_DNA"/>
</dbReference>
<dbReference type="SUPFAM" id="SSF56235">
    <property type="entry name" value="N-terminal nucleophile aminohydrolases (Ntn hydrolases)"/>
    <property type="match status" value="1"/>
</dbReference>
<dbReference type="PANTHER" id="PTHR11686">
    <property type="entry name" value="GAMMA GLUTAMYL TRANSPEPTIDASE"/>
    <property type="match status" value="1"/>
</dbReference>
<comment type="similarity">
    <text evidence="3">Belongs to the gamma-glutamyltransferase family.</text>
</comment>
<comment type="catalytic activity">
    <reaction evidence="9 12">
        <text>an N-terminal (5-L-glutamyl)-[peptide] + an alpha-amino acid = 5-L-glutamyl amino acid + an N-terminal L-alpha-aminoacyl-[peptide]</text>
        <dbReference type="Rhea" id="RHEA:23904"/>
        <dbReference type="Rhea" id="RHEA-COMP:9780"/>
        <dbReference type="Rhea" id="RHEA-COMP:9795"/>
        <dbReference type="ChEBI" id="CHEBI:77644"/>
        <dbReference type="ChEBI" id="CHEBI:78597"/>
        <dbReference type="ChEBI" id="CHEBI:78599"/>
        <dbReference type="ChEBI" id="CHEBI:78608"/>
        <dbReference type="EC" id="2.3.2.2"/>
    </reaction>
</comment>
<protein>
    <recommendedName>
        <fullName evidence="12">Glutathione hydrolase</fullName>
        <ecNumber evidence="12">2.3.2.2</ecNumber>
        <ecNumber evidence="12">3.4.19.13</ecNumber>
    </recommendedName>
    <alternativeName>
        <fullName evidence="12">Gamma-glutamyltransferase</fullName>
    </alternativeName>
    <alternativeName>
        <fullName evidence="12">Gamma-glutamyltranspeptidase</fullName>
    </alternativeName>
</protein>
<feature type="binding site" evidence="11">
    <location>
        <begin position="483"/>
        <end position="485"/>
    </location>
    <ligand>
        <name>L-glutamate</name>
        <dbReference type="ChEBI" id="CHEBI:29985"/>
    </ligand>
</feature>
<reference evidence="14" key="1">
    <citation type="submission" date="2021-10" db="EMBL/GenBank/DDBJ databases">
        <title>De novo Genome Assembly of Clathrus columnatus (Basidiomycota, Fungi) Using Illumina and Nanopore Sequence Data.</title>
        <authorList>
            <person name="Ogiso-Tanaka E."/>
            <person name="Itagaki H."/>
            <person name="Hosoya T."/>
            <person name="Hosaka K."/>
        </authorList>
    </citation>
    <scope>NUCLEOTIDE SEQUENCE</scope>
    <source>
        <strain evidence="14">MO-923</strain>
    </source>
</reference>
<name>A0AAV4ZYA9_9AGAM</name>
<dbReference type="GO" id="GO:0103068">
    <property type="term" value="F:leukotriene C4 gamma-glutamyl transferase activity"/>
    <property type="evidence" value="ECO:0007669"/>
    <property type="project" value="UniProtKB-EC"/>
</dbReference>
<evidence type="ECO:0000256" key="6">
    <source>
        <dbReference type="ARBA" id="ARBA00022801"/>
    </source>
</evidence>
<evidence type="ECO:0000256" key="5">
    <source>
        <dbReference type="ARBA" id="ARBA00022679"/>
    </source>
</evidence>
<dbReference type="AlphaFoldDB" id="A0AAV4ZYA9"/>
<gene>
    <name evidence="14" type="ORF">Clacol_000376</name>
</gene>
<keyword evidence="6 12" id="KW-0378">Hydrolase</keyword>
<dbReference type="EC" id="2.3.2.2" evidence="12"/>
<keyword evidence="13" id="KW-0812">Transmembrane</keyword>
<feature type="binding site" evidence="11">
    <location>
        <position position="558"/>
    </location>
    <ligand>
        <name>L-glutamate</name>
        <dbReference type="ChEBI" id="CHEBI:29985"/>
    </ligand>
</feature>
<dbReference type="InterPro" id="IPR029055">
    <property type="entry name" value="Ntn_hydrolases_N"/>
</dbReference>
<keyword evidence="4" id="KW-0645">Protease</keyword>
<dbReference type="Pfam" id="PF01019">
    <property type="entry name" value="G_glu_transpept"/>
    <property type="match status" value="1"/>
</dbReference>
<evidence type="ECO:0000256" key="4">
    <source>
        <dbReference type="ARBA" id="ARBA00022670"/>
    </source>
</evidence>
<feature type="binding site" evidence="11">
    <location>
        <begin position="535"/>
        <end position="536"/>
    </location>
    <ligand>
        <name>L-glutamate</name>
        <dbReference type="ChEBI" id="CHEBI:29985"/>
    </ligand>
</feature>
<dbReference type="PANTHER" id="PTHR11686:SF9">
    <property type="entry name" value="RE13973P"/>
    <property type="match status" value="1"/>
</dbReference>
<comment type="function">
    <text evidence="12">Cleaves the gamma-glutamyl peptide bond of glutathione and glutathione conjugates.</text>
</comment>
<evidence type="ECO:0000256" key="7">
    <source>
        <dbReference type="ARBA" id="ARBA00023180"/>
    </source>
</evidence>
<feature type="active site" description="Nucleophile" evidence="10">
    <location>
        <position position="447"/>
    </location>
</feature>
<proteinExistence type="inferred from homology"/>
<evidence type="ECO:0000313" key="14">
    <source>
        <dbReference type="EMBL" id="GJJ06187.1"/>
    </source>
</evidence>
<feature type="binding site" evidence="11">
    <location>
        <position position="191"/>
    </location>
    <ligand>
        <name>L-glutamate</name>
        <dbReference type="ChEBI" id="CHEBI:29985"/>
    </ligand>
</feature>
<dbReference type="InterPro" id="IPR043137">
    <property type="entry name" value="GGT_ssub_C"/>
</dbReference>
<keyword evidence="13" id="KW-1133">Transmembrane helix</keyword>
<dbReference type="GO" id="GO:0006508">
    <property type="term" value="P:proteolysis"/>
    <property type="evidence" value="ECO:0007669"/>
    <property type="project" value="UniProtKB-KW"/>
</dbReference>
<dbReference type="GO" id="GO:0005886">
    <property type="term" value="C:plasma membrane"/>
    <property type="evidence" value="ECO:0007669"/>
    <property type="project" value="TreeGrafter"/>
</dbReference>